<dbReference type="Pfam" id="PF07743">
    <property type="entry name" value="HSCB_C"/>
    <property type="match status" value="1"/>
</dbReference>
<dbReference type="GO" id="GO:0044571">
    <property type="term" value="P:[2Fe-2S] cluster assembly"/>
    <property type="evidence" value="ECO:0007669"/>
    <property type="project" value="InterPro"/>
</dbReference>
<dbReference type="EMBL" id="UOFR01000015">
    <property type="protein sequence ID" value="VAW92521.1"/>
    <property type="molecule type" value="Genomic_DNA"/>
</dbReference>
<name>A0A3B0ZLJ2_9ZZZZ</name>
<dbReference type="InterPro" id="IPR036869">
    <property type="entry name" value="J_dom_sf"/>
</dbReference>
<dbReference type="PROSITE" id="PS50076">
    <property type="entry name" value="DNAJ_2"/>
    <property type="match status" value="1"/>
</dbReference>
<dbReference type="PANTHER" id="PTHR14021:SF15">
    <property type="entry name" value="IRON-SULFUR CLUSTER CO-CHAPERONE PROTEIN HSCB"/>
    <property type="match status" value="1"/>
</dbReference>
<dbReference type="InterPro" id="IPR036386">
    <property type="entry name" value="HscB_C_sf"/>
</dbReference>
<dbReference type="GO" id="GO:0051259">
    <property type="term" value="P:protein complex oligomerization"/>
    <property type="evidence" value="ECO:0007669"/>
    <property type="project" value="InterPro"/>
</dbReference>
<sequence>MSVSLSQNYFEVFGLPQDFHLNIQDLTERYRELQKAVHPDRFATASDRDRRMAVQQAANINEAFAVLKSPLKRARYLLILAGVDFDDEKETTQDPEFLMEQMELRESIAAVRELDDPFTQLANLMKMIEQKKAAMLEVITGQIDSKQYAGAKLQVQKLQFFEKLLLECENLEQDLADAL</sequence>
<gene>
    <name evidence="4" type="ORF">MNBD_GAMMA21-552</name>
</gene>
<dbReference type="InterPro" id="IPR004640">
    <property type="entry name" value="HscB"/>
</dbReference>
<dbReference type="InterPro" id="IPR009073">
    <property type="entry name" value="HscB_oligo_C"/>
</dbReference>
<dbReference type="SUPFAM" id="SSF47144">
    <property type="entry name" value="HSC20 (HSCB), C-terminal oligomerisation domain"/>
    <property type="match status" value="1"/>
</dbReference>
<evidence type="ECO:0000256" key="1">
    <source>
        <dbReference type="ARBA" id="ARBA00010476"/>
    </source>
</evidence>
<evidence type="ECO:0000259" key="3">
    <source>
        <dbReference type="PROSITE" id="PS50076"/>
    </source>
</evidence>
<dbReference type="SUPFAM" id="SSF46565">
    <property type="entry name" value="Chaperone J-domain"/>
    <property type="match status" value="1"/>
</dbReference>
<feature type="domain" description="J" evidence="3">
    <location>
        <begin position="8"/>
        <end position="80"/>
    </location>
</feature>
<reference evidence="4" key="1">
    <citation type="submission" date="2018-06" db="EMBL/GenBank/DDBJ databases">
        <authorList>
            <person name="Zhirakovskaya E."/>
        </authorList>
    </citation>
    <scope>NUCLEOTIDE SEQUENCE</scope>
</reference>
<comment type="similarity">
    <text evidence="1">Belongs to the HscB family.</text>
</comment>
<dbReference type="PANTHER" id="PTHR14021">
    <property type="entry name" value="IRON-SULFUR CLUSTER CO-CHAPERONE PROTEIN HSCB"/>
    <property type="match status" value="1"/>
</dbReference>
<protein>
    <submittedName>
        <fullName evidence="4">Chaperone protein HscB</fullName>
    </submittedName>
</protein>
<dbReference type="NCBIfam" id="TIGR00714">
    <property type="entry name" value="hscB"/>
    <property type="match status" value="1"/>
</dbReference>
<dbReference type="HAMAP" id="MF_00682">
    <property type="entry name" value="HscB"/>
    <property type="match status" value="1"/>
</dbReference>
<dbReference type="CDD" id="cd06257">
    <property type="entry name" value="DnaJ"/>
    <property type="match status" value="1"/>
</dbReference>
<dbReference type="InterPro" id="IPR001623">
    <property type="entry name" value="DnaJ_domain"/>
</dbReference>
<organism evidence="4">
    <name type="scientific">hydrothermal vent metagenome</name>
    <dbReference type="NCBI Taxonomy" id="652676"/>
    <lineage>
        <taxon>unclassified sequences</taxon>
        <taxon>metagenomes</taxon>
        <taxon>ecological metagenomes</taxon>
    </lineage>
</organism>
<dbReference type="AlphaFoldDB" id="A0A3B0ZLJ2"/>
<accession>A0A3B0ZLJ2</accession>
<dbReference type="SMART" id="SM00271">
    <property type="entry name" value="DnaJ"/>
    <property type="match status" value="1"/>
</dbReference>
<dbReference type="Pfam" id="PF00226">
    <property type="entry name" value="DnaJ"/>
    <property type="match status" value="1"/>
</dbReference>
<dbReference type="GO" id="GO:0001671">
    <property type="term" value="F:ATPase activator activity"/>
    <property type="evidence" value="ECO:0007669"/>
    <property type="project" value="InterPro"/>
</dbReference>
<evidence type="ECO:0000256" key="2">
    <source>
        <dbReference type="ARBA" id="ARBA00023186"/>
    </source>
</evidence>
<dbReference type="GO" id="GO:1990230">
    <property type="term" value="C:iron-sulfur cluster transfer complex"/>
    <property type="evidence" value="ECO:0007669"/>
    <property type="project" value="TreeGrafter"/>
</dbReference>
<dbReference type="GO" id="GO:0051087">
    <property type="term" value="F:protein-folding chaperone binding"/>
    <property type="evidence" value="ECO:0007669"/>
    <property type="project" value="InterPro"/>
</dbReference>
<keyword evidence="2" id="KW-0143">Chaperone</keyword>
<dbReference type="Gene3D" id="1.20.1280.20">
    <property type="entry name" value="HscB, C-terminal domain"/>
    <property type="match status" value="1"/>
</dbReference>
<evidence type="ECO:0000313" key="4">
    <source>
        <dbReference type="EMBL" id="VAW92521.1"/>
    </source>
</evidence>
<dbReference type="Gene3D" id="1.10.287.110">
    <property type="entry name" value="DnaJ domain"/>
    <property type="match status" value="1"/>
</dbReference>
<proteinExistence type="inferred from homology"/>